<dbReference type="RefSeq" id="WP_310899917.1">
    <property type="nucleotide sequence ID" value="NZ_JAMQOS010000002.1"/>
</dbReference>
<reference evidence="2 3" key="1">
    <citation type="submission" date="2022-06" db="EMBL/GenBank/DDBJ databases">
        <title>Halomicroarcula sp. a new haloarchaeum isolate from saline soil.</title>
        <authorList>
            <person name="Strakova D."/>
            <person name="Galisteo C."/>
            <person name="Sanchez-Porro C."/>
            <person name="Ventosa A."/>
        </authorList>
    </citation>
    <scope>NUCLEOTIDE SEQUENCE [LARGE SCALE GENOMIC DNA]</scope>
    <source>
        <strain evidence="2 3">S3CR25-11</strain>
    </source>
</reference>
<keyword evidence="3" id="KW-1185">Reference proteome</keyword>
<sequence length="92" mass="9495">MADPHCLCLTPTMVEAVRDDAVARAHQRLGDAGRPGGPERAAVASLADRLAVRLLVLTVASCPRHGSTPCRPDGDRGGAGVADRRASGAVDR</sequence>
<feature type="region of interest" description="Disordered" evidence="1">
    <location>
        <begin position="63"/>
        <end position="92"/>
    </location>
</feature>
<accession>A0ABU2FMV9</accession>
<dbReference type="EMBL" id="JAMQOS010000002">
    <property type="protein sequence ID" value="MDS0282084.1"/>
    <property type="molecule type" value="Genomic_DNA"/>
</dbReference>
<evidence type="ECO:0000313" key="2">
    <source>
        <dbReference type="EMBL" id="MDS0282084.1"/>
    </source>
</evidence>
<organism evidence="2 3">
    <name type="scientific">Haloarcula onubensis</name>
    <dbReference type="NCBI Taxonomy" id="2950539"/>
    <lineage>
        <taxon>Archaea</taxon>
        <taxon>Methanobacteriati</taxon>
        <taxon>Methanobacteriota</taxon>
        <taxon>Stenosarchaea group</taxon>
        <taxon>Halobacteria</taxon>
        <taxon>Halobacteriales</taxon>
        <taxon>Haloarculaceae</taxon>
        <taxon>Haloarcula</taxon>
    </lineage>
</organism>
<evidence type="ECO:0000313" key="3">
    <source>
        <dbReference type="Proteomes" id="UP001268864"/>
    </source>
</evidence>
<evidence type="ECO:0000256" key="1">
    <source>
        <dbReference type="SAM" id="MobiDB-lite"/>
    </source>
</evidence>
<name>A0ABU2FMV9_9EURY</name>
<proteinExistence type="predicted"/>
<protein>
    <submittedName>
        <fullName evidence="2">Uncharacterized protein</fullName>
    </submittedName>
</protein>
<gene>
    <name evidence="2" type="ORF">NDI86_08110</name>
</gene>
<dbReference type="Proteomes" id="UP001268864">
    <property type="component" value="Unassembled WGS sequence"/>
</dbReference>
<comment type="caution">
    <text evidence="2">The sequence shown here is derived from an EMBL/GenBank/DDBJ whole genome shotgun (WGS) entry which is preliminary data.</text>
</comment>
<feature type="compositionally biased region" description="Basic and acidic residues" evidence="1">
    <location>
        <begin position="72"/>
        <end position="92"/>
    </location>
</feature>